<dbReference type="PRINTS" id="PR00463">
    <property type="entry name" value="EP450I"/>
</dbReference>
<dbReference type="Gene3D" id="1.10.630.10">
    <property type="entry name" value="Cytochrome P450"/>
    <property type="match status" value="2"/>
</dbReference>
<dbReference type="PANTHER" id="PTHR24305">
    <property type="entry name" value="CYTOCHROME P450"/>
    <property type="match status" value="1"/>
</dbReference>
<comment type="cofactor">
    <cofactor evidence="1 13">
        <name>heme</name>
        <dbReference type="ChEBI" id="CHEBI:30413"/>
    </cofactor>
</comment>
<comment type="pathway">
    <text evidence="3">Secondary metabolite biosynthesis; terpenoid biosynthesis.</text>
</comment>
<reference evidence="15" key="1">
    <citation type="journal article" date="2019" name="Environ. Microbiol.">
        <title>Fungal ecological strategies reflected in gene transcription - a case study of two litter decomposers.</title>
        <authorList>
            <person name="Barbi F."/>
            <person name="Kohler A."/>
            <person name="Barry K."/>
            <person name="Baskaran P."/>
            <person name="Daum C."/>
            <person name="Fauchery L."/>
            <person name="Ihrmark K."/>
            <person name="Kuo A."/>
            <person name="LaButti K."/>
            <person name="Lipzen A."/>
            <person name="Morin E."/>
            <person name="Grigoriev I.V."/>
            <person name="Henrissat B."/>
            <person name="Lindahl B."/>
            <person name="Martin F."/>
        </authorList>
    </citation>
    <scope>NUCLEOTIDE SEQUENCE</scope>
    <source>
        <strain evidence="15">JB14</strain>
    </source>
</reference>
<dbReference type="SUPFAM" id="SSF48264">
    <property type="entry name" value="Cytochrome P450"/>
    <property type="match status" value="1"/>
</dbReference>
<keyword evidence="11 14" id="KW-0503">Monooxygenase</keyword>
<evidence type="ECO:0000256" key="10">
    <source>
        <dbReference type="ARBA" id="ARBA00023004"/>
    </source>
</evidence>
<dbReference type="InterPro" id="IPR017972">
    <property type="entry name" value="Cyt_P450_CS"/>
</dbReference>
<evidence type="ECO:0000256" key="3">
    <source>
        <dbReference type="ARBA" id="ARBA00004721"/>
    </source>
</evidence>
<evidence type="ECO:0000256" key="11">
    <source>
        <dbReference type="ARBA" id="ARBA00023033"/>
    </source>
</evidence>
<keyword evidence="8" id="KW-1133">Transmembrane helix</keyword>
<dbReference type="GO" id="GO:0020037">
    <property type="term" value="F:heme binding"/>
    <property type="evidence" value="ECO:0007669"/>
    <property type="project" value="InterPro"/>
</dbReference>
<organism evidence="15 16">
    <name type="scientific">Gymnopus androsaceus JB14</name>
    <dbReference type="NCBI Taxonomy" id="1447944"/>
    <lineage>
        <taxon>Eukaryota</taxon>
        <taxon>Fungi</taxon>
        <taxon>Dikarya</taxon>
        <taxon>Basidiomycota</taxon>
        <taxon>Agaricomycotina</taxon>
        <taxon>Agaricomycetes</taxon>
        <taxon>Agaricomycetidae</taxon>
        <taxon>Agaricales</taxon>
        <taxon>Marasmiineae</taxon>
        <taxon>Omphalotaceae</taxon>
        <taxon>Gymnopus</taxon>
    </lineage>
</organism>
<keyword evidence="12" id="KW-0472">Membrane</keyword>
<protein>
    <submittedName>
        <fullName evidence="15">Cytochrome P450</fullName>
    </submittedName>
</protein>
<dbReference type="InterPro" id="IPR001128">
    <property type="entry name" value="Cyt_P450"/>
</dbReference>
<gene>
    <name evidence="15" type="ORF">BT96DRAFT_1022734</name>
</gene>
<comment type="similarity">
    <text evidence="4 14">Belongs to the cytochrome P450 family.</text>
</comment>
<keyword evidence="7 13" id="KW-0479">Metal-binding</keyword>
<evidence type="ECO:0000313" key="15">
    <source>
        <dbReference type="EMBL" id="KAE9394063.1"/>
    </source>
</evidence>
<dbReference type="GO" id="GO:0016020">
    <property type="term" value="C:membrane"/>
    <property type="evidence" value="ECO:0007669"/>
    <property type="project" value="UniProtKB-SubCell"/>
</dbReference>
<evidence type="ECO:0000256" key="13">
    <source>
        <dbReference type="PIRSR" id="PIRSR602401-1"/>
    </source>
</evidence>
<evidence type="ECO:0000256" key="9">
    <source>
        <dbReference type="ARBA" id="ARBA00023002"/>
    </source>
</evidence>
<keyword evidence="16" id="KW-1185">Reference proteome</keyword>
<dbReference type="EMBL" id="ML769558">
    <property type="protein sequence ID" value="KAE9394063.1"/>
    <property type="molecule type" value="Genomic_DNA"/>
</dbReference>
<dbReference type="GO" id="GO:0004497">
    <property type="term" value="F:monooxygenase activity"/>
    <property type="evidence" value="ECO:0007669"/>
    <property type="project" value="UniProtKB-KW"/>
</dbReference>
<dbReference type="AlphaFoldDB" id="A0A6A4H8N1"/>
<sequence>MSSQIPQPPGYPFVGNIFSLNNDVPAHGFHELAQQYGEIYQLNLIGRQVIFVSSYALVNELSDDSRFRKSVGFNDESSWGIAHRLLVPAFGYEGDLRADAIQMERPSNWTLLSIRPMISLESHWIPIALCSMSYRLGSFESVSFSVARVNASSNGKSGLSATICSYDGGLSPRMQQQSEPSLDLAAISNRHKWKVSGGYQDDEKHSKSIVILEDRKANLIDRKDVLDVMLHGRDPRTGTQLSDEGIIDNVSQFLAITSFDLQIRTGHETTSGTMSFALYYLLKYPETMTRLQSEVDSILGDQPAQLCDLTRMEYLNAVIRETMRLQPTAAIRAVYPLEDTFIGADGKYFVQKNAPIALQMWDLHRDVSVWGLDAEEFKPERMLRGNFESFPTNAWQPFGFGMRSCIGRAFAWQEMCLVLSSVVQRFDLALADSSYELQITQAITIKPKGFYIVARRRSK</sequence>
<evidence type="ECO:0000313" key="16">
    <source>
        <dbReference type="Proteomes" id="UP000799118"/>
    </source>
</evidence>
<evidence type="ECO:0000256" key="12">
    <source>
        <dbReference type="ARBA" id="ARBA00023136"/>
    </source>
</evidence>
<accession>A0A6A4H8N1</accession>
<dbReference type="InterPro" id="IPR036396">
    <property type="entry name" value="Cyt_P450_sf"/>
</dbReference>
<dbReference type="PRINTS" id="PR00385">
    <property type="entry name" value="P450"/>
</dbReference>
<dbReference type="PANTHER" id="PTHR24305:SF166">
    <property type="entry name" value="CYTOCHROME P450 12A4, MITOCHONDRIAL-RELATED"/>
    <property type="match status" value="1"/>
</dbReference>
<dbReference type="GO" id="GO:0016705">
    <property type="term" value="F:oxidoreductase activity, acting on paired donors, with incorporation or reduction of molecular oxygen"/>
    <property type="evidence" value="ECO:0007669"/>
    <property type="project" value="InterPro"/>
</dbReference>
<dbReference type="Proteomes" id="UP000799118">
    <property type="component" value="Unassembled WGS sequence"/>
</dbReference>
<comment type="subcellular location">
    <subcellularLocation>
        <location evidence="2">Membrane</location>
    </subcellularLocation>
</comment>
<dbReference type="GO" id="GO:0005506">
    <property type="term" value="F:iron ion binding"/>
    <property type="evidence" value="ECO:0007669"/>
    <property type="project" value="InterPro"/>
</dbReference>
<dbReference type="PROSITE" id="PS00086">
    <property type="entry name" value="CYTOCHROME_P450"/>
    <property type="match status" value="1"/>
</dbReference>
<evidence type="ECO:0000256" key="4">
    <source>
        <dbReference type="ARBA" id="ARBA00010617"/>
    </source>
</evidence>
<evidence type="ECO:0000256" key="14">
    <source>
        <dbReference type="RuleBase" id="RU000461"/>
    </source>
</evidence>
<keyword evidence="6" id="KW-0812">Transmembrane</keyword>
<evidence type="ECO:0000256" key="7">
    <source>
        <dbReference type="ARBA" id="ARBA00022723"/>
    </source>
</evidence>
<evidence type="ECO:0000256" key="1">
    <source>
        <dbReference type="ARBA" id="ARBA00001971"/>
    </source>
</evidence>
<keyword evidence="9 14" id="KW-0560">Oxidoreductase</keyword>
<dbReference type="InterPro" id="IPR050121">
    <property type="entry name" value="Cytochrome_P450_monoxygenase"/>
</dbReference>
<dbReference type="Pfam" id="PF00067">
    <property type="entry name" value="p450"/>
    <property type="match status" value="2"/>
</dbReference>
<evidence type="ECO:0000256" key="8">
    <source>
        <dbReference type="ARBA" id="ARBA00022989"/>
    </source>
</evidence>
<dbReference type="InterPro" id="IPR002401">
    <property type="entry name" value="Cyt_P450_E_grp-I"/>
</dbReference>
<feature type="binding site" description="axial binding residue" evidence="13">
    <location>
        <position position="405"/>
    </location>
    <ligand>
        <name>heme</name>
        <dbReference type="ChEBI" id="CHEBI:30413"/>
    </ligand>
    <ligandPart>
        <name>Fe</name>
        <dbReference type="ChEBI" id="CHEBI:18248"/>
    </ligandPart>
</feature>
<keyword evidence="10 13" id="KW-0408">Iron</keyword>
<dbReference type="OrthoDB" id="1470350at2759"/>
<proteinExistence type="inferred from homology"/>
<keyword evidence="5 13" id="KW-0349">Heme</keyword>
<name>A0A6A4H8N1_9AGAR</name>
<evidence type="ECO:0000256" key="5">
    <source>
        <dbReference type="ARBA" id="ARBA00022617"/>
    </source>
</evidence>
<evidence type="ECO:0000256" key="6">
    <source>
        <dbReference type="ARBA" id="ARBA00022692"/>
    </source>
</evidence>
<evidence type="ECO:0000256" key="2">
    <source>
        <dbReference type="ARBA" id="ARBA00004370"/>
    </source>
</evidence>